<dbReference type="InterPro" id="IPR047121">
    <property type="entry name" value="YjiB-like"/>
</dbReference>
<evidence type="ECO:0000313" key="3">
    <source>
        <dbReference type="Proteomes" id="UP001578633"/>
    </source>
</evidence>
<name>A0ABR3U8P9_9PLEO</name>
<dbReference type="GeneID" id="96090327"/>
<evidence type="ECO:0000313" key="2">
    <source>
        <dbReference type="EMBL" id="KAL1792254.1"/>
    </source>
</evidence>
<dbReference type="Gene3D" id="2.60.120.10">
    <property type="entry name" value="Jelly Rolls"/>
    <property type="match status" value="1"/>
</dbReference>
<comment type="caution">
    <text evidence="2">The sequence shown here is derived from an EMBL/GenBank/DDBJ whole genome shotgun (WGS) entry which is preliminary data.</text>
</comment>
<dbReference type="InterPro" id="IPR011051">
    <property type="entry name" value="RmlC_Cupin_sf"/>
</dbReference>
<dbReference type="Pfam" id="PF07883">
    <property type="entry name" value="Cupin_2"/>
    <property type="match status" value="1"/>
</dbReference>
<keyword evidence="3" id="KW-1185">Reference proteome</keyword>
<dbReference type="PANTHER" id="PTHR36448:SF2">
    <property type="entry name" value="CUPIN TYPE-1 DOMAIN-CONTAINING PROTEIN"/>
    <property type="match status" value="1"/>
</dbReference>
<dbReference type="Proteomes" id="UP001578633">
    <property type="component" value="Chromosome 10"/>
</dbReference>
<dbReference type="SUPFAM" id="SSF51182">
    <property type="entry name" value="RmlC-like cupins"/>
    <property type="match status" value="1"/>
</dbReference>
<organism evidence="2 3">
    <name type="scientific">Alternaria dauci</name>
    <dbReference type="NCBI Taxonomy" id="48095"/>
    <lineage>
        <taxon>Eukaryota</taxon>
        <taxon>Fungi</taxon>
        <taxon>Dikarya</taxon>
        <taxon>Ascomycota</taxon>
        <taxon>Pezizomycotina</taxon>
        <taxon>Dothideomycetes</taxon>
        <taxon>Pleosporomycetidae</taxon>
        <taxon>Pleosporales</taxon>
        <taxon>Pleosporineae</taxon>
        <taxon>Pleosporaceae</taxon>
        <taxon>Alternaria</taxon>
        <taxon>Alternaria sect. Porri</taxon>
    </lineage>
</organism>
<dbReference type="CDD" id="cd02219">
    <property type="entry name" value="cupin_YjlB-like"/>
    <property type="match status" value="1"/>
</dbReference>
<protein>
    <recommendedName>
        <fullName evidence="1">Cupin type-2 domain-containing protein</fullName>
    </recommendedName>
</protein>
<gene>
    <name evidence="2" type="ORF">ACET3X_010005</name>
</gene>
<dbReference type="InterPro" id="IPR013096">
    <property type="entry name" value="Cupin_2"/>
</dbReference>
<accession>A0ABR3U8P9</accession>
<reference evidence="2 3" key="1">
    <citation type="submission" date="2024-09" db="EMBL/GenBank/DDBJ databases">
        <title>T2T genomes of carrot and Alternaria dauci and their utility for understanding host-pathogen interaction during carrot leaf blight disease.</title>
        <authorList>
            <person name="Liu W."/>
            <person name="Xu S."/>
            <person name="Ou C."/>
            <person name="Liu X."/>
            <person name="Zhuang F."/>
            <person name="Deng X.W."/>
        </authorList>
    </citation>
    <scope>NUCLEOTIDE SEQUENCE [LARGE SCALE GENOMIC DNA]</scope>
    <source>
        <strain evidence="2 3">A2016</strain>
    </source>
</reference>
<dbReference type="InterPro" id="IPR014710">
    <property type="entry name" value="RmlC-like_jellyroll"/>
</dbReference>
<dbReference type="EMBL" id="JBHGVX010000010">
    <property type="protein sequence ID" value="KAL1792254.1"/>
    <property type="molecule type" value="Genomic_DNA"/>
</dbReference>
<sequence>MAVTWPEQYALPSATHVPNNILPVLIYRGVLPTPVNSELTKRLCEGNDWEKRGEWGEITIPHFHPNTHECYAILRGSSRLALGRSKEHDATDGIEINIHTGDVIVIPAGVSHRSLESEGDFRYIGVYPKAAPRWRNNHCEEHEPMDALRQEIDSVAIPDSDPVFGRAGPLCQIWKSARTGARARI</sequence>
<feature type="domain" description="Cupin type-2" evidence="1">
    <location>
        <begin position="56"/>
        <end position="120"/>
    </location>
</feature>
<evidence type="ECO:0000259" key="1">
    <source>
        <dbReference type="Pfam" id="PF07883"/>
    </source>
</evidence>
<dbReference type="RefSeq" id="XP_069302838.1">
    <property type="nucleotide sequence ID" value="XM_069456183.1"/>
</dbReference>
<proteinExistence type="predicted"/>
<dbReference type="PANTHER" id="PTHR36448">
    <property type="entry name" value="BLR7373 PROTEIN"/>
    <property type="match status" value="1"/>
</dbReference>